<feature type="domain" description="Thioredoxin" evidence="2">
    <location>
        <begin position="548"/>
        <end position="678"/>
    </location>
</feature>
<feature type="transmembrane region" description="Helical" evidence="1">
    <location>
        <begin position="506"/>
        <end position="524"/>
    </location>
</feature>
<dbReference type="GO" id="GO:0045454">
    <property type="term" value="P:cell redox homeostasis"/>
    <property type="evidence" value="ECO:0007669"/>
    <property type="project" value="TreeGrafter"/>
</dbReference>
<dbReference type="Proteomes" id="UP000594459">
    <property type="component" value="Chromosome"/>
</dbReference>
<dbReference type="EMBL" id="CP064654">
    <property type="protein sequence ID" value="QPD00470.1"/>
    <property type="molecule type" value="Genomic_DNA"/>
</dbReference>
<feature type="transmembrane region" description="Helical" evidence="1">
    <location>
        <begin position="483"/>
        <end position="500"/>
    </location>
</feature>
<protein>
    <submittedName>
        <fullName evidence="3">Thioredoxin family protein</fullName>
    </submittedName>
</protein>
<feature type="transmembrane region" description="Helical" evidence="1">
    <location>
        <begin position="443"/>
        <end position="463"/>
    </location>
</feature>
<feature type="transmembrane region" description="Helical" evidence="1">
    <location>
        <begin position="536"/>
        <end position="553"/>
    </location>
</feature>
<gene>
    <name evidence="3" type="ORF">IRL76_08920</name>
</gene>
<sequence length="678" mass="72050">MLLALAFAAPVNAQGIGSDRISVELVADGQPRPGQEWTLALHFTPSSPEWHGYWSNPGDAGLGMDLKWQLPDGWKAGEPQYPLPQRLVVGDLMNHVYEGPYTVLVPITVPRQAAIGNTAPISVVASYLACTDKICVPQEARLTLDPAKLARDPRFGKWRAAIVPPLGSEAGFEFKGDRLRIGIPLPAASDLAGEPHVFIATGEIGQGQQVIYTGTQTFIREGDLLVVEVPLASIAIPDTVELEATPRPPRIEGILDLGNGTGVRFTAFPADVPLEGVKPIRGGPQPVLWQLLLAALVGGMLLNVMPCVFPILSLKALTLAKAGGDEHAARHDALAYAAGVVLACAGLGLAILALRSAGEQVGWAFQLQNPVVVVGLFLLALALTANFLGVFEVPGFAISGGKPSRGSSFATGLLAAFVATPCTGPFMALALGAALVIPPLDGLLVFVALGIGLALPFLLVGFVPAIRARLPRPGPWMEKFRRWMALPMGLTVLALGWLIWRIGGAGFLFMALLLGMVLLLWLTLAGRLQAQGRSGPVFAVLALFMGAALAFLPQPQAQERAAEGLLKPVAFSDAALAQARASGRPVFLWFTADWCVTCKVNESVAIEREDTKEAFDKAGVIAMRADWTRPDEEISRMLTQEGVAGVPLYLWYAPGKDAEQLPQVLTPDLLAEKARASR</sequence>
<dbReference type="Gene3D" id="3.40.30.10">
    <property type="entry name" value="Glutaredoxin"/>
    <property type="match status" value="1"/>
</dbReference>
<dbReference type="KEGG" id="qso:IRL76_08920"/>
<evidence type="ECO:0000259" key="2">
    <source>
        <dbReference type="PROSITE" id="PS51352"/>
    </source>
</evidence>
<dbReference type="CDD" id="cd02953">
    <property type="entry name" value="DsbDgamma"/>
    <property type="match status" value="1"/>
</dbReference>
<accession>A0A7S8F738</accession>
<keyword evidence="1" id="KW-0812">Transmembrane</keyword>
<dbReference type="Pfam" id="PF13899">
    <property type="entry name" value="Thioredoxin_7"/>
    <property type="match status" value="1"/>
</dbReference>
<proteinExistence type="predicted"/>
<organism evidence="3 4">
    <name type="scientific">Qipengyuania soli</name>
    <dbReference type="NCBI Taxonomy" id="2782568"/>
    <lineage>
        <taxon>Bacteria</taxon>
        <taxon>Pseudomonadati</taxon>
        <taxon>Pseudomonadota</taxon>
        <taxon>Alphaproteobacteria</taxon>
        <taxon>Sphingomonadales</taxon>
        <taxon>Erythrobacteraceae</taxon>
        <taxon>Qipengyuania</taxon>
    </lineage>
</organism>
<dbReference type="InterPro" id="IPR036249">
    <property type="entry name" value="Thioredoxin-like_sf"/>
</dbReference>
<feature type="transmembrane region" description="Helical" evidence="1">
    <location>
        <begin position="374"/>
        <end position="397"/>
    </location>
</feature>
<keyword evidence="1" id="KW-0472">Membrane</keyword>
<feature type="transmembrane region" description="Helical" evidence="1">
    <location>
        <begin position="287"/>
        <end position="312"/>
    </location>
</feature>
<dbReference type="InterPro" id="IPR035671">
    <property type="entry name" value="DsbD_gamma"/>
</dbReference>
<feature type="transmembrane region" description="Helical" evidence="1">
    <location>
        <begin position="333"/>
        <end position="354"/>
    </location>
</feature>
<dbReference type="PANTHER" id="PTHR32234">
    <property type="entry name" value="THIOL:DISULFIDE INTERCHANGE PROTEIN DSBD"/>
    <property type="match status" value="1"/>
</dbReference>
<evidence type="ECO:0000313" key="4">
    <source>
        <dbReference type="Proteomes" id="UP000594459"/>
    </source>
</evidence>
<dbReference type="Pfam" id="PF11412">
    <property type="entry name" value="DsbD_N"/>
    <property type="match status" value="1"/>
</dbReference>
<reference evidence="3 4" key="1">
    <citation type="submission" date="2020-11" db="EMBL/GenBank/DDBJ databases">
        <title>The genome sequence of Erythrobacter sp. 6D36.</title>
        <authorList>
            <person name="Liu Y."/>
        </authorList>
    </citation>
    <scope>NUCLEOTIDE SEQUENCE [LARGE SCALE GENOMIC DNA]</scope>
    <source>
        <strain evidence="3 4">6D36</strain>
    </source>
</reference>
<evidence type="ECO:0000256" key="1">
    <source>
        <dbReference type="SAM" id="Phobius"/>
    </source>
</evidence>
<dbReference type="InterPro" id="IPR013766">
    <property type="entry name" value="Thioredoxin_domain"/>
</dbReference>
<dbReference type="SUPFAM" id="SSF52833">
    <property type="entry name" value="Thioredoxin-like"/>
    <property type="match status" value="1"/>
</dbReference>
<dbReference type="PROSITE" id="PS51352">
    <property type="entry name" value="THIOREDOXIN_2"/>
    <property type="match status" value="1"/>
</dbReference>
<dbReference type="PANTHER" id="PTHR32234:SF3">
    <property type="entry name" value="SUPPRESSION OF COPPER SENSITIVITY PROTEIN"/>
    <property type="match status" value="1"/>
</dbReference>
<keyword evidence="4" id="KW-1185">Reference proteome</keyword>
<keyword evidence="1" id="KW-1133">Transmembrane helix</keyword>
<dbReference type="InterPro" id="IPR028250">
    <property type="entry name" value="DsbDN"/>
</dbReference>
<name>A0A7S8F738_9SPHN</name>
<dbReference type="AlphaFoldDB" id="A0A7S8F738"/>
<dbReference type="GO" id="GO:0015035">
    <property type="term" value="F:protein-disulfide reductase activity"/>
    <property type="evidence" value="ECO:0007669"/>
    <property type="project" value="TreeGrafter"/>
</dbReference>
<dbReference type="RefSeq" id="WP_200984252.1">
    <property type="nucleotide sequence ID" value="NZ_CP064654.1"/>
</dbReference>
<feature type="transmembrane region" description="Helical" evidence="1">
    <location>
        <begin position="409"/>
        <end position="437"/>
    </location>
</feature>
<evidence type="ECO:0000313" key="3">
    <source>
        <dbReference type="EMBL" id="QPD00470.1"/>
    </source>
</evidence>